<dbReference type="EMBL" id="JACXTJ010000004">
    <property type="protein sequence ID" value="MBD3721537.1"/>
    <property type="molecule type" value="Genomic_DNA"/>
</dbReference>
<reference evidence="2" key="1">
    <citation type="submission" date="2020-07" db="EMBL/GenBank/DDBJ databases">
        <title>Clinical and genomic characterization of carbapenemase-producing Enterobacterales causing secondary infections during the COVID-19 crisis at a New York City hospital.</title>
        <authorList>
            <person name="Gomez-Simmonds A."/>
            <person name="Annavajhala M.K."/>
            <person name="Uhlemann A.-C."/>
        </authorList>
    </citation>
    <scope>NUCLEOTIDE SEQUENCE</scope>
    <source>
        <strain evidence="2">NK1607</strain>
    </source>
</reference>
<feature type="region of interest" description="Disordered" evidence="1">
    <location>
        <begin position="94"/>
        <end position="124"/>
    </location>
</feature>
<accession>A0A927DYS4</accession>
<comment type="caution">
    <text evidence="2">The sequence shown here is derived from an EMBL/GenBank/DDBJ whole genome shotgun (WGS) entry which is preliminary data.</text>
</comment>
<evidence type="ECO:0000313" key="3">
    <source>
        <dbReference type="Proteomes" id="UP000609027"/>
    </source>
</evidence>
<evidence type="ECO:0000256" key="1">
    <source>
        <dbReference type="SAM" id="MobiDB-lite"/>
    </source>
</evidence>
<evidence type="ECO:0000313" key="2">
    <source>
        <dbReference type="EMBL" id="MBD3721537.1"/>
    </source>
</evidence>
<feature type="compositionally biased region" description="Basic and acidic residues" evidence="1">
    <location>
        <begin position="103"/>
        <end position="124"/>
    </location>
</feature>
<gene>
    <name evidence="2" type="ORF">IE992_23700</name>
</gene>
<dbReference type="AlphaFoldDB" id="A0A927DYS4"/>
<dbReference type="Proteomes" id="UP000609027">
    <property type="component" value="Unassembled WGS sequence"/>
</dbReference>
<proteinExistence type="predicted"/>
<protein>
    <submittedName>
        <fullName evidence="2">Uncharacterized protein</fullName>
    </submittedName>
</protein>
<name>A0A927DYS4_KLEPN</name>
<organism evidence="2 3">
    <name type="scientific">Klebsiella pneumoniae</name>
    <dbReference type="NCBI Taxonomy" id="573"/>
    <lineage>
        <taxon>Bacteria</taxon>
        <taxon>Pseudomonadati</taxon>
        <taxon>Pseudomonadota</taxon>
        <taxon>Gammaproteobacteria</taxon>
        <taxon>Enterobacterales</taxon>
        <taxon>Enterobacteriaceae</taxon>
        <taxon>Klebsiella/Raoultella group</taxon>
        <taxon>Klebsiella</taxon>
        <taxon>Klebsiella pneumoniae complex</taxon>
    </lineage>
</organism>
<sequence length="124" mass="13084">MTYMTVGLPLPVIPLFVHQELGFGNTVVGVAVGIQFLATVLTRGTPDVWQTSTALNALSCRGCWPAPSAGAAWLAAALLPLPVLAEARPAAAGPLDPRVWRKPAADRKPELGDGPRWDRPVPAK</sequence>